<evidence type="ECO:0000256" key="1">
    <source>
        <dbReference type="ARBA" id="ARBA00004571"/>
    </source>
</evidence>
<evidence type="ECO:0000256" key="8">
    <source>
        <dbReference type="ARBA" id="ARBA00023077"/>
    </source>
</evidence>
<evidence type="ECO:0000256" key="12">
    <source>
        <dbReference type="RuleBase" id="RU003357"/>
    </source>
</evidence>
<evidence type="ECO:0000256" key="6">
    <source>
        <dbReference type="ARBA" id="ARBA00023004"/>
    </source>
</evidence>
<keyword evidence="3 11" id="KW-1134">Transmembrane beta strand</keyword>
<evidence type="ECO:0000259" key="14">
    <source>
        <dbReference type="Pfam" id="PF00593"/>
    </source>
</evidence>
<keyword evidence="17" id="KW-1185">Reference proteome</keyword>
<evidence type="ECO:0000256" key="10">
    <source>
        <dbReference type="ARBA" id="ARBA00023237"/>
    </source>
</evidence>
<dbReference type="Proteomes" id="UP000193450">
    <property type="component" value="Chromosome"/>
</dbReference>
<evidence type="ECO:0008006" key="18">
    <source>
        <dbReference type="Google" id="ProtNLM"/>
    </source>
</evidence>
<keyword evidence="9 11" id="KW-0472">Membrane</keyword>
<feature type="domain" description="TonB-dependent receptor plug" evidence="15">
    <location>
        <begin position="51"/>
        <end position="159"/>
    </location>
</feature>
<dbReference type="InterPro" id="IPR012910">
    <property type="entry name" value="Plug_dom"/>
</dbReference>
<keyword evidence="13" id="KW-0732">Signal</keyword>
<evidence type="ECO:0000256" key="3">
    <source>
        <dbReference type="ARBA" id="ARBA00022452"/>
    </source>
</evidence>
<keyword evidence="7" id="KW-0406">Ion transport</keyword>
<keyword evidence="6" id="KW-0408">Iron</keyword>
<reference evidence="16 17" key="1">
    <citation type="submission" date="2016-11" db="EMBL/GenBank/DDBJ databases">
        <title>Trade-off between light-utilization and light-protection in marine flavobacteria.</title>
        <authorList>
            <person name="Kumagai Y."/>
        </authorList>
    </citation>
    <scope>NUCLEOTIDE SEQUENCE [LARGE SCALE GENOMIC DNA]</scope>
    <source>
        <strain evidence="16 17">NBRC 107125</strain>
    </source>
</reference>
<feature type="chain" id="PRO_5012101106" description="TonB-dependent receptor" evidence="13">
    <location>
        <begin position="24"/>
        <end position="811"/>
    </location>
</feature>
<dbReference type="KEGG" id="osg:BST96_17270"/>
<proteinExistence type="inferred from homology"/>
<dbReference type="PANTHER" id="PTHR32552:SF81">
    <property type="entry name" value="TONB-DEPENDENT OUTER MEMBRANE RECEPTOR"/>
    <property type="match status" value="1"/>
</dbReference>
<gene>
    <name evidence="16" type="ORF">BST96_17270</name>
</gene>
<evidence type="ECO:0000256" key="5">
    <source>
        <dbReference type="ARBA" id="ARBA00022692"/>
    </source>
</evidence>
<evidence type="ECO:0000256" key="9">
    <source>
        <dbReference type="ARBA" id="ARBA00023136"/>
    </source>
</evidence>
<dbReference type="InterPro" id="IPR000531">
    <property type="entry name" value="Beta-barrel_TonB"/>
</dbReference>
<comment type="subcellular location">
    <subcellularLocation>
        <location evidence="1 11">Cell outer membrane</location>
        <topology evidence="1 11">Multi-pass membrane protein</topology>
    </subcellularLocation>
</comment>
<organism evidence="16 17">
    <name type="scientific">Oceanicoccus sagamiensis</name>
    <dbReference type="NCBI Taxonomy" id="716816"/>
    <lineage>
        <taxon>Bacteria</taxon>
        <taxon>Pseudomonadati</taxon>
        <taxon>Pseudomonadota</taxon>
        <taxon>Gammaproteobacteria</taxon>
        <taxon>Cellvibrionales</taxon>
        <taxon>Spongiibacteraceae</taxon>
        <taxon>Oceanicoccus</taxon>
    </lineage>
</organism>
<dbReference type="STRING" id="716816.BST96_17270"/>
<keyword evidence="4" id="KW-0410">Iron transport</keyword>
<name>A0A1X9NP86_9GAMM</name>
<dbReference type="PANTHER" id="PTHR32552">
    <property type="entry name" value="FERRICHROME IRON RECEPTOR-RELATED"/>
    <property type="match status" value="1"/>
</dbReference>
<dbReference type="Gene3D" id="2.40.170.20">
    <property type="entry name" value="TonB-dependent receptor, beta-barrel domain"/>
    <property type="match status" value="1"/>
</dbReference>
<keyword evidence="8 12" id="KW-0798">TonB box</keyword>
<evidence type="ECO:0000259" key="15">
    <source>
        <dbReference type="Pfam" id="PF07715"/>
    </source>
</evidence>
<keyword evidence="2 11" id="KW-0813">Transport</keyword>
<evidence type="ECO:0000256" key="7">
    <source>
        <dbReference type="ARBA" id="ARBA00023065"/>
    </source>
</evidence>
<evidence type="ECO:0000256" key="4">
    <source>
        <dbReference type="ARBA" id="ARBA00022496"/>
    </source>
</evidence>
<dbReference type="Pfam" id="PF00593">
    <property type="entry name" value="TonB_dep_Rec_b-barrel"/>
    <property type="match status" value="1"/>
</dbReference>
<dbReference type="InterPro" id="IPR039426">
    <property type="entry name" value="TonB-dep_rcpt-like"/>
</dbReference>
<dbReference type="Pfam" id="PF07715">
    <property type="entry name" value="Plug"/>
    <property type="match status" value="1"/>
</dbReference>
<evidence type="ECO:0000256" key="2">
    <source>
        <dbReference type="ARBA" id="ARBA00022448"/>
    </source>
</evidence>
<dbReference type="InterPro" id="IPR036942">
    <property type="entry name" value="Beta-barrel_TonB_sf"/>
</dbReference>
<dbReference type="PROSITE" id="PS52016">
    <property type="entry name" value="TONB_DEPENDENT_REC_3"/>
    <property type="match status" value="1"/>
</dbReference>
<dbReference type="SUPFAM" id="SSF56935">
    <property type="entry name" value="Porins"/>
    <property type="match status" value="1"/>
</dbReference>
<dbReference type="RefSeq" id="WP_169714029.1">
    <property type="nucleotide sequence ID" value="NZ_CP019343.1"/>
</dbReference>
<feature type="signal peptide" evidence="13">
    <location>
        <begin position="1"/>
        <end position="23"/>
    </location>
</feature>
<keyword evidence="10 11" id="KW-0998">Cell outer membrane</keyword>
<evidence type="ECO:0000313" key="16">
    <source>
        <dbReference type="EMBL" id="ARN75703.1"/>
    </source>
</evidence>
<dbReference type="AlphaFoldDB" id="A0A1X9NP86"/>
<accession>A0A1X9NP86</accession>
<comment type="similarity">
    <text evidence="11 12">Belongs to the TonB-dependent receptor family.</text>
</comment>
<dbReference type="GO" id="GO:0006826">
    <property type="term" value="P:iron ion transport"/>
    <property type="evidence" value="ECO:0007669"/>
    <property type="project" value="UniProtKB-KW"/>
</dbReference>
<evidence type="ECO:0000313" key="17">
    <source>
        <dbReference type="Proteomes" id="UP000193450"/>
    </source>
</evidence>
<keyword evidence="5 11" id="KW-0812">Transmembrane</keyword>
<evidence type="ECO:0000256" key="11">
    <source>
        <dbReference type="PROSITE-ProRule" id="PRU01360"/>
    </source>
</evidence>
<dbReference type="EMBL" id="CP019343">
    <property type="protein sequence ID" value="ARN75703.1"/>
    <property type="molecule type" value="Genomic_DNA"/>
</dbReference>
<dbReference type="GO" id="GO:0009279">
    <property type="term" value="C:cell outer membrane"/>
    <property type="evidence" value="ECO:0007669"/>
    <property type="project" value="UniProtKB-SubCell"/>
</dbReference>
<evidence type="ECO:0000256" key="13">
    <source>
        <dbReference type="SAM" id="SignalP"/>
    </source>
</evidence>
<protein>
    <recommendedName>
        <fullName evidence="18">TonB-dependent receptor</fullName>
    </recommendedName>
</protein>
<sequence length="811" mass="89258">MRIKLATLSAVAFFASSAASLTAAQEEQAASSNSIVVEEVVVTANRREENLSEVPMSVSAFGEDFFKDTGANDLASMEQYTPSLKITPGADSRSTSIRIRGIGSVGTNSGIDPSVGIFIDGIYQGRAGMSISDLIDIQSLIVLRGPQGSLYGKNTAAGAISVTTKKPGPDFEGLAETVIGSDDQLEIRGMINIPLGDNGNAMRATAFSNTKDHMYYNTANGEHLNDSNKWGVKSRFLFNTDESGEFLVTVDFSQEDTDCCALSVIDYDGLSTLNTPSTNTPSAEWQAALGRNSAGDLIMDYTAFEDSQGFSPPKADPFSDDRWLSSQIYNDVEVGGLALEWNYDLANDDTLTFINAWRHYESLSSADGDFTAYESVETVTDVKLDQFSTELRITSPGGEVWDYQGGLYGYYSEFDSYGEFTQFPALTEAIGLGSDGTLNIDENIYTTTSFAAFGQLVWNITDQWSATLGMRYTWEKKEREGYQISTPPIADAIPPVAGPNTWYDQSREDSDISPSFSLKYFWNDDLMTYASISRGFKSGGFNQRRELEGEAPPPVDECREGVCGDWTEGVGGEFDEEIATNYELGWKASWMDRRLTLNGTFFFVEYDDFQGQTFSGSDIKVTNAGSLESYGVEIDGMFVATMNLTMGTAIGYNKATYEEFDGGQCTVNRAFYEYYIVDGNQAGFPGGGECTVDLAGEPLDNAPELTVSSWFQYEAEMKELMLISRLEHNYVDSFFLDQDLDGALFNEEVDLVNVRFTLTNPERVWEVAVFGNNLLDEEYYSFGLDIPVMGGYTAVTAPGVTYGLNLRYNFY</sequence>
<feature type="domain" description="TonB-dependent receptor-like beta-barrel" evidence="14">
    <location>
        <begin position="281"/>
        <end position="774"/>
    </location>
</feature>